<reference evidence="1" key="1">
    <citation type="submission" date="2019-08" db="EMBL/GenBank/DDBJ databases">
        <authorList>
            <person name="Kucharzyk K."/>
            <person name="Murdoch R.W."/>
            <person name="Higgins S."/>
            <person name="Loffler F."/>
        </authorList>
    </citation>
    <scope>NUCLEOTIDE SEQUENCE</scope>
</reference>
<accession>A0A645HHE4</accession>
<sequence>MLDIINSTVTYDFASLHSSKLEGIEYLLIGVFGTKGSNFSSTYEAKEPAITAALEKLKADYENVFDEE</sequence>
<organism evidence="1">
    <name type="scientific">bioreactor metagenome</name>
    <dbReference type="NCBI Taxonomy" id="1076179"/>
    <lineage>
        <taxon>unclassified sequences</taxon>
        <taxon>metagenomes</taxon>
        <taxon>ecological metagenomes</taxon>
    </lineage>
</organism>
<name>A0A645HHE4_9ZZZZ</name>
<gene>
    <name evidence="1" type="ORF">SDC9_185139</name>
</gene>
<dbReference type="EMBL" id="VSSQ01092376">
    <property type="protein sequence ID" value="MPN37619.1"/>
    <property type="molecule type" value="Genomic_DNA"/>
</dbReference>
<dbReference type="AlphaFoldDB" id="A0A645HHE4"/>
<evidence type="ECO:0000313" key="1">
    <source>
        <dbReference type="EMBL" id="MPN37619.1"/>
    </source>
</evidence>
<comment type="caution">
    <text evidence="1">The sequence shown here is derived from an EMBL/GenBank/DDBJ whole genome shotgun (WGS) entry which is preliminary data.</text>
</comment>
<protein>
    <submittedName>
        <fullName evidence="1">Uncharacterized protein</fullName>
    </submittedName>
</protein>
<proteinExistence type="predicted"/>